<sequence>MSGNAKFKWFLLAPILVVLLVVVASPVISWAGKLEDAQEMVLVIIFYF</sequence>
<accession>A0A382E8N5</accession>
<reference evidence="1" key="1">
    <citation type="submission" date="2018-05" db="EMBL/GenBank/DDBJ databases">
        <authorList>
            <person name="Lanie J.A."/>
            <person name="Ng W.-L."/>
            <person name="Kazmierczak K.M."/>
            <person name="Andrzejewski T.M."/>
            <person name="Davidsen T.M."/>
            <person name="Wayne K.J."/>
            <person name="Tettelin H."/>
            <person name="Glass J.I."/>
            <person name="Rusch D."/>
            <person name="Podicherti R."/>
            <person name="Tsui H.-C.T."/>
            <person name="Winkler M.E."/>
        </authorList>
    </citation>
    <scope>NUCLEOTIDE SEQUENCE</scope>
</reference>
<proteinExistence type="predicted"/>
<gene>
    <name evidence="1" type="ORF">METZ01_LOCUS199699</name>
</gene>
<dbReference type="EMBL" id="UINC01043176">
    <property type="protein sequence ID" value="SVB46845.1"/>
    <property type="molecule type" value="Genomic_DNA"/>
</dbReference>
<name>A0A382E8N5_9ZZZZ</name>
<organism evidence="1">
    <name type="scientific">marine metagenome</name>
    <dbReference type="NCBI Taxonomy" id="408172"/>
    <lineage>
        <taxon>unclassified sequences</taxon>
        <taxon>metagenomes</taxon>
        <taxon>ecological metagenomes</taxon>
    </lineage>
</organism>
<protein>
    <submittedName>
        <fullName evidence="1">Uncharacterized protein</fullName>
    </submittedName>
</protein>
<dbReference type="AlphaFoldDB" id="A0A382E8N5"/>
<evidence type="ECO:0000313" key="1">
    <source>
        <dbReference type="EMBL" id="SVB46845.1"/>
    </source>
</evidence>